<keyword evidence="1" id="KW-0732">Signal</keyword>
<dbReference type="Proteomes" id="UP000464577">
    <property type="component" value="Chromosome"/>
</dbReference>
<evidence type="ECO:0000259" key="2">
    <source>
        <dbReference type="Pfam" id="PF03781"/>
    </source>
</evidence>
<protein>
    <submittedName>
        <fullName evidence="3">SUMF1/EgtB/PvdO family nonheme iron enzyme</fullName>
    </submittedName>
</protein>
<dbReference type="InterPro" id="IPR042095">
    <property type="entry name" value="SUMF_sf"/>
</dbReference>
<dbReference type="InterPro" id="IPR016187">
    <property type="entry name" value="CTDL_fold"/>
</dbReference>
<accession>A0A6P1W4J5</accession>
<dbReference type="InterPro" id="IPR005532">
    <property type="entry name" value="SUMF_dom"/>
</dbReference>
<dbReference type="InterPro" id="IPR051043">
    <property type="entry name" value="Sulfatase_Mod_Factor_Kinase"/>
</dbReference>
<organism evidence="3 4">
    <name type="scientific">Spirosoma endbachense</name>
    <dbReference type="NCBI Taxonomy" id="2666025"/>
    <lineage>
        <taxon>Bacteria</taxon>
        <taxon>Pseudomonadati</taxon>
        <taxon>Bacteroidota</taxon>
        <taxon>Cytophagia</taxon>
        <taxon>Cytophagales</taxon>
        <taxon>Cytophagaceae</taxon>
        <taxon>Spirosoma</taxon>
    </lineage>
</organism>
<reference evidence="3 4" key="1">
    <citation type="submission" date="2019-11" db="EMBL/GenBank/DDBJ databases">
        <title>Spirosoma endbachense sp. nov., isolated from a natural salt meadow.</title>
        <authorList>
            <person name="Rojas J."/>
            <person name="Ambika Manirajan B."/>
            <person name="Ratering S."/>
            <person name="Suarez C."/>
            <person name="Geissler-Plaum R."/>
            <person name="Schnell S."/>
        </authorList>
    </citation>
    <scope>NUCLEOTIDE SEQUENCE [LARGE SCALE GENOMIC DNA]</scope>
    <source>
        <strain evidence="3 4">I-24</strain>
    </source>
</reference>
<evidence type="ECO:0000313" key="4">
    <source>
        <dbReference type="Proteomes" id="UP000464577"/>
    </source>
</evidence>
<dbReference type="PANTHER" id="PTHR23150">
    <property type="entry name" value="SULFATASE MODIFYING FACTOR 1, 2"/>
    <property type="match status" value="1"/>
</dbReference>
<feature type="domain" description="Sulfatase-modifying factor enzyme-like" evidence="2">
    <location>
        <begin position="518"/>
        <end position="679"/>
    </location>
</feature>
<dbReference type="Pfam" id="PF03781">
    <property type="entry name" value="FGE-sulfatase"/>
    <property type="match status" value="1"/>
</dbReference>
<proteinExistence type="predicted"/>
<dbReference type="KEGG" id="senf:GJR95_37370"/>
<dbReference type="RefSeq" id="WP_162390745.1">
    <property type="nucleotide sequence ID" value="NZ_CP045997.1"/>
</dbReference>
<feature type="signal peptide" evidence="1">
    <location>
        <begin position="1"/>
        <end position="21"/>
    </location>
</feature>
<dbReference type="SUPFAM" id="SSF56436">
    <property type="entry name" value="C-type lectin-like"/>
    <property type="match status" value="1"/>
</dbReference>
<evidence type="ECO:0000313" key="3">
    <source>
        <dbReference type="EMBL" id="QHW00354.1"/>
    </source>
</evidence>
<dbReference type="Gene3D" id="3.90.1580.10">
    <property type="entry name" value="paralog of FGE (formylglycine-generating enzyme)"/>
    <property type="match status" value="1"/>
</dbReference>
<dbReference type="GO" id="GO:0120147">
    <property type="term" value="F:formylglycine-generating oxidase activity"/>
    <property type="evidence" value="ECO:0007669"/>
    <property type="project" value="TreeGrafter"/>
</dbReference>
<gene>
    <name evidence="3" type="ORF">GJR95_37370</name>
</gene>
<dbReference type="EMBL" id="CP045997">
    <property type="protein sequence ID" value="QHW00354.1"/>
    <property type="molecule type" value="Genomic_DNA"/>
</dbReference>
<dbReference type="AlphaFoldDB" id="A0A6P1W4J5"/>
<name>A0A6P1W4J5_9BACT</name>
<sequence length="720" mass="82902">MLRKGLVCSWLLCCWTGNAFGQNRNALAEKYYQLIETPTSPEKWDAWRSELRAWKDSTRRFLNFNGENYQKSEYKWASSAYSTFFLMASETTLYDKNGTYAIRNCLRKYEDSYGGVDVVVLWPTYPQLGFDNRTQYSFYRNLPGGVAGLKQVCNELHQLGKKLMIAYNPWDNIARNQGKTDEDELLDLLTETGADGVYLDTISNFDGFFQKMQKANAGAVFQSEIPIRPDVLNQVHQSWLEVGWNEKYKNLEFGEVPLLVRNRWLEQRHMIYRLSRFSHEQSTLLQNAWINGCGIVIWENVFGTVNEVNPRDRSLLRAMLPIQRRYTQFFTEGSWTPLFPIQLNRVFASRWQLGKSILWTLVNRQEQWTTGKLFEQDDVPGVRYFDLIAGKELKPGRANGKVSLYADYGPKDIGCILAVAESDLTDDLIAFLKKQADTHKRANYSTAFHLAKPRLKPGITTPAYAKNKLPKGMESIPVSRDSVHMMFSFRQRECGFYPIRNFVDYAYSQARNEITTGEVTVKLRPFAMDETLVTNAQFAQFLKASQYQPRHRENFLRHWVNNAPPVGQENHPVVWVALDDARAYAKWAGKRLPTEAEWQWAAQNGPAQTRYPWGNAFDSTVVNTGQWTGATPVNRFDKGRTKQGLYDMSGNVWQLTESERTDGYNRFCILRGGAWYVNRASEWYADQGAQDTSFGAKYLLTWAGLDRCATVGFRCVVDSQ</sequence>
<dbReference type="PANTHER" id="PTHR23150:SF19">
    <property type="entry name" value="FORMYLGLYCINE-GENERATING ENZYME"/>
    <property type="match status" value="1"/>
</dbReference>
<feature type="chain" id="PRO_5027037954" evidence="1">
    <location>
        <begin position="22"/>
        <end position="720"/>
    </location>
</feature>
<keyword evidence="4" id="KW-1185">Reference proteome</keyword>
<evidence type="ECO:0000256" key="1">
    <source>
        <dbReference type="SAM" id="SignalP"/>
    </source>
</evidence>